<dbReference type="PANTHER" id="PTHR43420:SF47">
    <property type="entry name" value="N-ACETYLTRANSFERASE DOMAIN-CONTAINING PROTEIN"/>
    <property type="match status" value="1"/>
</dbReference>
<evidence type="ECO:0000256" key="2">
    <source>
        <dbReference type="ARBA" id="ARBA00023315"/>
    </source>
</evidence>
<dbReference type="Pfam" id="PF00583">
    <property type="entry name" value="Acetyltransf_1"/>
    <property type="match status" value="1"/>
</dbReference>
<dbReference type="InterPro" id="IPR016181">
    <property type="entry name" value="Acyl_CoA_acyltransferase"/>
</dbReference>
<evidence type="ECO:0000259" key="3">
    <source>
        <dbReference type="PROSITE" id="PS51186"/>
    </source>
</evidence>
<gene>
    <name evidence="4" type="ORF">SAMN04487910_0468</name>
</gene>
<feature type="domain" description="N-acetyltransferase" evidence="3">
    <location>
        <begin position="6"/>
        <end position="175"/>
    </location>
</feature>
<keyword evidence="5" id="KW-1185">Reference proteome</keyword>
<proteinExistence type="predicted"/>
<dbReference type="EMBL" id="FOAB01000001">
    <property type="protein sequence ID" value="SEK41339.1"/>
    <property type="molecule type" value="Genomic_DNA"/>
</dbReference>
<dbReference type="InterPro" id="IPR000182">
    <property type="entry name" value="GNAT_dom"/>
</dbReference>
<organism evidence="4 5">
    <name type="scientific">Aquimarina amphilecti</name>
    <dbReference type="NCBI Taxonomy" id="1038014"/>
    <lineage>
        <taxon>Bacteria</taxon>
        <taxon>Pseudomonadati</taxon>
        <taxon>Bacteroidota</taxon>
        <taxon>Flavobacteriia</taxon>
        <taxon>Flavobacteriales</taxon>
        <taxon>Flavobacteriaceae</taxon>
        <taxon>Aquimarina</taxon>
    </lineage>
</organism>
<dbReference type="CDD" id="cd04301">
    <property type="entry name" value="NAT_SF"/>
    <property type="match status" value="1"/>
</dbReference>
<dbReference type="PROSITE" id="PS51186">
    <property type="entry name" value="GNAT"/>
    <property type="match status" value="1"/>
</dbReference>
<dbReference type="STRING" id="1038014.SAMN04487910_0468"/>
<dbReference type="PANTHER" id="PTHR43420">
    <property type="entry name" value="ACETYLTRANSFERASE"/>
    <property type="match status" value="1"/>
</dbReference>
<keyword evidence="2" id="KW-0012">Acyltransferase</keyword>
<dbReference type="AlphaFoldDB" id="A0A1H7GTI9"/>
<name>A0A1H7GTI9_AQUAM</name>
<dbReference type="OrthoDB" id="7205533at2"/>
<dbReference type="Proteomes" id="UP000198521">
    <property type="component" value="Unassembled WGS sequence"/>
</dbReference>
<dbReference type="Gene3D" id="3.40.630.30">
    <property type="match status" value="1"/>
</dbReference>
<accession>A0A1H7GTI9</accession>
<dbReference type="InterPro" id="IPR050680">
    <property type="entry name" value="YpeA/RimI_acetyltransf"/>
</dbReference>
<keyword evidence="1 4" id="KW-0808">Transferase</keyword>
<sequence length="175" mass="20690">MPSQKINIVKVLLKDKHKLLEIGRQTFYDAFGPPHNTEENIHYYLNQKFTLPKITNEILNTQSKFFFAIQKNEIAGYFKLNFEEAQTEKVKGKSMEIERIYITYHYQGAGFGQQLINKAIKIAKEKKVDFIWLGVWDKNLKAIEFYKRNGFKIFDNHIFMLGSDEQIDNMMKLIL</sequence>
<dbReference type="GO" id="GO:0016747">
    <property type="term" value="F:acyltransferase activity, transferring groups other than amino-acyl groups"/>
    <property type="evidence" value="ECO:0007669"/>
    <property type="project" value="InterPro"/>
</dbReference>
<evidence type="ECO:0000256" key="1">
    <source>
        <dbReference type="ARBA" id="ARBA00022679"/>
    </source>
</evidence>
<dbReference type="SUPFAM" id="SSF55729">
    <property type="entry name" value="Acyl-CoA N-acyltransferases (Nat)"/>
    <property type="match status" value="1"/>
</dbReference>
<evidence type="ECO:0000313" key="4">
    <source>
        <dbReference type="EMBL" id="SEK41339.1"/>
    </source>
</evidence>
<evidence type="ECO:0000313" key="5">
    <source>
        <dbReference type="Proteomes" id="UP000198521"/>
    </source>
</evidence>
<reference evidence="4 5" key="1">
    <citation type="submission" date="2016-10" db="EMBL/GenBank/DDBJ databases">
        <authorList>
            <person name="de Groot N.N."/>
        </authorList>
    </citation>
    <scope>NUCLEOTIDE SEQUENCE [LARGE SCALE GENOMIC DNA]</scope>
    <source>
        <strain evidence="4 5">DSM 25232</strain>
    </source>
</reference>
<dbReference type="RefSeq" id="WP_091404974.1">
    <property type="nucleotide sequence ID" value="NZ_FOAB01000001.1"/>
</dbReference>
<protein>
    <submittedName>
        <fullName evidence="4">Spermine/spermidine N-acetyltransferase</fullName>
    </submittedName>
</protein>